<evidence type="ECO:0000313" key="2">
    <source>
        <dbReference type="EMBL" id="QJA71409.1"/>
    </source>
</evidence>
<dbReference type="Gene3D" id="1.10.260.40">
    <property type="entry name" value="lambda repressor-like DNA-binding domains"/>
    <property type="match status" value="1"/>
</dbReference>
<dbReference type="CDD" id="cd00093">
    <property type="entry name" value="HTH_XRE"/>
    <property type="match status" value="1"/>
</dbReference>
<dbReference type="InterPro" id="IPR010982">
    <property type="entry name" value="Lambda_DNA-bd_dom_sf"/>
</dbReference>
<dbReference type="PROSITE" id="PS50943">
    <property type="entry name" value="HTH_CROC1"/>
    <property type="match status" value="1"/>
</dbReference>
<evidence type="ECO:0000259" key="1">
    <source>
        <dbReference type="PROSITE" id="PS50943"/>
    </source>
</evidence>
<dbReference type="GO" id="GO:0003677">
    <property type="term" value="F:DNA binding"/>
    <property type="evidence" value="ECO:0007669"/>
    <property type="project" value="InterPro"/>
</dbReference>
<dbReference type="InterPro" id="IPR001387">
    <property type="entry name" value="Cro/C1-type_HTH"/>
</dbReference>
<dbReference type="EMBL" id="MT143175">
    <property type="protein sequence ID" value="QJA93756.1"/>
    <property type="molecule type" value="Genomic_DNA"/>
</dbReference>
<feature type="domain" description="HTH cro/C1-type" evidence="1">
    <location>
        <begin position="16"/>
        <end position="69"/>
    </location>
</feature>
<accession>A0A6M3LF36</accession>
<sequence length="70" mass="8063">MSLSEKINSESTGKKIRHYLLLNGKNASDLAEHFGITRQGMSYKLENDSWDFKEIQKVAEYLKVTIQDLT</sequence>
<protein>
    <submittedName>
        <fullName evidence="3">Putative DNA binding, helix-turn-helix domain containing protein</fullName>
    </submittedName>
</protein>
<proteinExistence type="predicted"/>
<dbReference type="AlphaFoldDB" id="A0A6M3LF36"/>
<evidence type="ECO:0000313" key="3">
    <source>
        <dbReference type="EMBL" id="QJA93756.1"/>
    </source>
</evidence>
<dbReference type="SUPFAM" id="SSF47413">
    <property type="entry name" value="lambda repressor-like DNA-binding domains"/>
    <property type="match status" value="1"/>
</dbReference>
<organism evidence="3">
    <name type="scientific">viral metagenome</name>
    <dbReference type="NCBI Taxonomy" id="1070528"/>
    <lineage>
        <taxon>unclassified sequences</taxon>
        <taxon>metagenomes</taxon>
        <taxon>organismal metagenomes</taxon>
    </lineage>
</organism>
<gene>
    <name evidence="2" type="ORF">MM415A03182_0008</name>
    <name evidence="3" type="ORF">MM415B04120_0004</name>
</gene>
<dbReference type="Pfam" id="PF13443">
    <property type="entry name" value="HTH_26"/>
    <property type="match status" value="1"/>
</dbReference>
<dbReference type="EMBL" id="MT141871">
    <property type="protein sequence ID" value="QJA71409.1"/>
    <property type="molecule type" value="Genomic_DNA"/>
</dbReference>
<name>A0A6M3LF36_9ZZZZ</name>
<reference evidence="3" key="1">
    <citation type="submission" date="2020-03" db="EMBL/GenBank/DDBJ databases">
        <title>The deep terrestrial virosphere.</title>
        <authorList>
            <person name="Holmfeldt K."/>
            <person name="Nilsson E."/>
            <person name="Simone D."/>
            <person name="Lopez-Fernandez M."/>
            <person name="Wu X."/>
            <person name="de Brujin I."/>
            <person name="Lundin D."/>
            <person name="Andersson A."/>
            <person name="Bertilsson S."/>
            <person name="Dopson M."/>
        </authorList>
    </citation>
    <scope>NUCLEOTIDE SEQUENCE</scope>
    <source>
        <strain evidence="2">MM415A03182</strain>
        <strain evidence="3">MM415B04120</strain>
    </source>
</reference>